<dbReference type="GO" id="GO:0010124">
    <property type="term" value="P:phenylacetate catabolic process"/>
    <property type="evidence" value="ECO:0007669"/>
    <property type="project" value="InterPro"/>
</dbReference>
<dbReference type="SUPFAM" id="SSF47240">
    <property type="entry name" value="Ferritin-like"/>
    <property type="match status" value="1"/>
</dbReference>
<dbReference type="PANTHER" id="PTHR30458">
    <property type="entry name" value="PHENYLACETIC ACID DEGRADATION PROTEIN PAA"/>
    <property type="match status" value="1"/>
</dbReference>
<sequence length="260" mass="29071">METPALDDTLREALFTYLLRLGDDALILGHRLSEWCGHGPYLEEDIALANLALDYLGHAEALLTLAGEIEGAGRTADDLAFRRDALAFCNVQLVELPRGDFAFTIARQFLFSAYAHLLYGALRASRLQPLAGIAAKAHKELTYHLRHSRTWIQCLGEGTEESHCRLQRALDTLWMYTGELFEVDGTLQALITVHIAPDMATLYPQWKAVVETALQEATLNIPDPPPYMATGGRRGHHTEHLGHLLAEMQFLPRAYPDAKW</sequence>
<dbReference type="NCBIfam" id="TIGR02158">
    <property type="entry name" value="PA_CoA_Oxy3"/>
    <property type="match status" value="1"/>
</dbReference>
<evidence type="ECO:0000313" key="1">
    <source>
        <dbReference type="EMBL" id="HER96078.1"/>
    </source>
</evidence>
<comment type="caution">
    <text evidence="1">The sequence shown here is derived from an EMBL/GenBank/DDBJ whole genome shotgun (WGS) entry which is preliminary data.</text>
</comment>
<reference evidence="1" key="1">
    <citation type="journal article" date="2020" name="mSystems">
        <title>Genome- and Community-Level Interaction Insights into Carbon Utilization and Element Cycling Functions of Hydrothermarchaeota in Hydrothermal Sediment.</title>
        <authorList>
            <person name="Zhou Z."/>
            <person name="Liu Y."/>
            <person name="Xu W."/>
            <person name="Pan J."/>
            <person name="Luo Z.H."/>
            <person name="Li M."/>
        </authorList>
    </citation>
    <scope>NUCLEOTIDE SEQUENCE [LARGE SCALE GENOMIC DNA]</scope>
    <source>
        <strain evidence="1">SpSt-143</strain>
    </source>
</reference>
<dbReference type="InterPro" id="IPR012347">
    <property type="entry name" value="Ferritin-like"/>
</dbReference>
<organism evidence="1">
    <name type="scientific">Rhodothermus marinus</name>
    <name type="common">Rhodothermus obamensis</name>
    <dbReference type="NCBI Taxonomy" id="29549"/>
    <lineage>
        <taxon>Bacteria</taxon>
        <taxon>Pseudomonadati</taxon>
        <taxon>Rhodothermota</taxon>
        <taxon>Rhodothermia</taxon>
        <taxon>Rhodothermales</taxon>
        <taxon>Rhodothermaceae</taxon>
        <taxon>Rhodothermus</taxon>
    </lineage>
</organism>
<dbReference type="Pfam" id="PF05138">
    <property type="entry name" value="PaaA_PaaC"/>
    <property type="match status" value="1"/>
</dbReference>
<name>A0A7V2B0I9_RHOMR</name>
<proteinExistence type="predicted"/>
<dbReference type="InterPro" id="IPR009078">
    <property type="entry name" value="Ferritin-like_SF"/>
</dbReference>
<dbReference type="AlphaFoldDB" id="A0A7V2B0I9"/>
<dbReference type="PANTHER" id="PTHR30458:SF0">
    <property type="entry name" value="1,2-PHENYLACETYL-COA EPOXIDASE, SUBUNIT C"/>
    <property type="match status" value="1"/>
</dbReference>
<dbReference type="Gene3D" id="1.20.1260.10">
    <property type="match status" value="1"/>
</dbReference>
<protein>
    <submittedName>
        <fullName evidence="1">Phenylacetate-CoA oxygenase subunit PaaI</fullName>
    </submittedName>
</protein>
<dbReference type="InterPro" id="IPR007814">
    <property type="entry name" value="PaaA_PaaC"/>
</dbReference>
<accession>A0A7V2B0I9</accession>
<dbReference type="InterPro" id="IPR011882">
    <property type="entry name" value="PaaC"/>
</dbReference>
<dbReference type="PIRSF" id="PIRSF037834">
    <property type="entry name" value="PA_CoA_Oase3"/>
    <property type="match status" value="1"/>
</dbReference>
<dbReference type="InterPro" id="IPR052703">
    <property type="entry name" value="Aromatic_CoA_ox/epox"/>
</dbReference>
<gene>
    <name evidence="1" type="primary">paaI</name>
    <name evidence="1" type="ORF">ENO59_06120</name>
</gene>
<dbReference type="GO" id="GO:0005829">
    <property type="term" value="C:cytosol"/>
    <property type="evidence" value="ECO:0007669"/>
    <property type="project" value="TreeGrafter"/>
</dbReference>
<dbReference type="EMBL" id="DSGB01000005">
    <property type="protein sequence ID" value="HER96078.1"/>
    <property type="molecule type" value="Genomic_DNA"/>
</dbReference>